<keyword evidence="3 7" id="KW-0489">Methyltransferase</keyword>
<accession>A0A840C7Q6</accession>
<dbReference type="PROSITE" id="PS50123">
    <property type="entry name" value="CHER"/>
    <property type="match status" value="1"/>
</dbReference>
<dbReference type="Pfam" id="PF03705">
    <property type="entry name" value="CheR_N"/>
    <property type="match status" value="1"/>
</dbReference>
<organism evidence="7 8">
    <name type="scientific">Actibacterium naphthalenivorans</name>
    <dbReference type="NCBI Taxonomy" id="1614693"/>
    <lineage>
        <taxon>Bacteria</taxon>
        <taxon>Pseudomonadati</taxon>
        <taxon>Pseudomonadota</taxon>
        <taxon>Alphaproteobacteria</taxon>
        <taxon>Rhodobacterales</taxon>
        <taxon>Roseobacteraceae</taxon>
        <taxon>Actibacterium</taxon>
    </lineage>
</organism>
<gene>
    <name evidence="7" type="ORF">GGR17_001793</name>
</gene>
<dbReference type="PANTHER" id="PTHR24422:SF19">
    <property type="entry name" value="CHEMOTAXIS PROTEIN METHYLTRANSFERASE"/>
    <property type="match status" value="1"/>
</dbReference>
<comment type="catalytic activity">
    <reaction evidence="1">
        <text>L-glutamyl-[protein] + S-adenosyl-L-methionine = [protein]-L-glutamate 5-O-methyl ester + S-adenosyl-L-homocysteine</text>
        <dbReference type="Rhea" id="RHEA:24452"/>
        <dbReference type="Rhea" id="RHEA-COMP:10208"/>
        <dbReference type="Rhea" id="RHEA-COMP:10311"/>
        <dbReference type="ChEBI" id="CHEBI:29973"/>
        <dbReference type="ChEBI" id="CHEBI:57856"/>
        <dbReference type="ChEBI" id="CHEBI:59789"/>
        <dbReference type="ChEBI" id="CHEBI:82795"/>
        <dbReference type="EC" id="2.1.1.80"/>
    </reaction>
</comment>
<dbReference type="GO" id="GO:0032259">
    <property type="term" value="P:methylation"/>
    <property type="evidence" value="ECO:0007669"/>
    <property type="project" value="UniProtKB-KW"/>
</dbReference>
<evidence type="ECO:0000256" key="4">
    <source>
        <dbReference type="ARBA" id="ARBA00022679"/>
    </source>
</evidence>
<dbReference type="SMART" id="SM00138">
    <property type="entry name" value="MeTrc"/>
    <property type="match status" value="1"/>
</dbReference>
<sequence>MTIEFPHDGAARAFEFSTAEFDALSRVLHDWAGIRLPRSKQGGVYARVKPRLAALGLGTFAEYCALVASGAGQAERSALMGVLGLRDTGFFRHPQQFEHLRRCLAPLADRARRGGRVRLWSAGCATGEEAYSLGLALLSLGADLPERDVRILATDIDPVILCHAEAGIYDGDAALAVPEALRPLNTGPDGALHMPEELRRIIAFRALDLRDGWPFRGGFDIIFCRGVICHFDLATREEVLERLALRLVPDGVLYLGPGARLSGAASRLLQPSGAAAFVRRG</sequence>
<evidence type="ECO:0000256" key="3">
    <source>
        <dbReference type="ARBA" id="ARBA00022603"/>
    </source>
</evidence>
<dbReference type="RefSeq" id="WP_054538700.1">
    <property type="nucleotide sequence ID" value="NZ_JACIEQ010000002.1"/>
</dbReference>
<keyword evidence="8" id="KW-1185">Reference proteome</keyword>
<comment type="caution">
    <text evidence="7">The sequence shown here is derived from an EMBL/GenBank/DDBJ whole genome shotgun (WGS) entry which is preliminary data.</text>
</comment>
<dbReference type="SUPFAM" id="SSF53335">
    <property type="entry name" value="S-adenosyl-L-methionine-dependent methyltransferases"/>
    <property type="match status" value="1"/>
</dbReference>
<dbReference type="InterPro" id="IPR000780">
    <property type="entry name" value="CheR_MeTrfase"/>
</dbReference>
<evidence type="ECO:0000256" key="1">
    <source>
        <dbReference type="ARBA" id="ARBA00001541"/>
    </source>
</evidence>
<dbReference type="Gene3D" id="3.40.50.150">
    <property type="entry name" value="Vaccinia Virus protein VP39"/>
    <property type="match status" value="1"/>
</dbReference>
<dbReference type="EMBL" id="JACIEQ010000002">
    <property type="protein sequence ID" value="MBB4021984.1"/>
    <property type="molecule type" value="Genomic_DNA"/>
</dbReference>
<dbReference type="GO" id="GO:0008983">
    <property type="term" value="F:protein-glutamate O-methyltransferase activity"/>
    <property type="evidence" value="ECO:0007669"/>
    <property type="project" value="UniProtKB-EC"/>
</dbReference>
<dbReference type="InterPro" id="IPR036804">
    <property type="entry name" value="CheR_N_sf"/>
</dbReference>
<evidence type="ECO:0000259" key="6">
    <source>
        <dbReference type="PROSITE" id="PS50123"/>
    </source>
</evidence>
<keyword evidence="4 7" id="KW-0808">Transferase</keyword>
<dbReference type="SUPFAM" id="SSF47757">
    <property type="entry name" value="Chemotaxis receptor methyltransferase CheR, N-terminal domain"/>
    <property type="match status" value="1"/>
</dbReference>
<dbReference type="InterPro" id="IPR022642">
    <property type="entry name" value="CheR_C"/>
</dbReference>
<dbReference type="Pfam" id="PF01739">
    <property type="entry name" value="CheR"/>
    <property type="match status" value="1"/>
</dbReference>
<evidence type="ECO:0000313" key="7">
    <source>
        <dbReference type="EMBL" id="MBB4021984.1"/>
    </source>
</evidence>
<evidence type="ECO:0000256" key="2">
    <source>
        <dbReference type="ARBA" id="ARBA00012534"/>
    </source>
</evidence>
<dbReference type="EC" id="2.1.1.80" evidence="2"/>
<dbReference type="Gene3D" id="1.10.155.10">
    <property type="entry name" value="Chemotaxis receptor methyltransferase CheR, N-terminal domain"/>
    <property type="match status" value="1"/>
</dbReference>
<dbReference type="InterPro" id="IPR022641">
    <property type="entry name" value="CheR_N"/>
</dbReference>
<dbReference type="InterPro" id="IPR050903">
    <property type="entry name" value="Bact_Chemotaxis_MeTrfase"/>
</dbReference>
<reference evidence="7" key="1">
    <citation type="submission" date="2020-08" db="EMBL/GenBank/DDBJ databases">
        <title>Genomic Encyclopedia of Type Strains, Phase IV (KMG-IV): sequencing the most valuable type-strain genomes for metagenomic binning, comparative biology and taxonomic classification.</title>
        <authorList>
            <person name="Goeker M."/>
        </authorList>
    </citation>
    <scope>NUCLEOTIDE SEQUENCE [LARGE SCALE GENOMIC DNA]</scope>
    <source>
        <strain evidence="7">DSM 105040</strain>
    </source>
</reference>
<dbReference type="AlphaFoldDB" id="A0A840C7Q6"/>
<protein>
    <recommendedName>
        <fullName evidence="2">protein-glutamate O-methyltransferase</fullName>
        <ecNumber evidence="2">2.1.1.80</ecNumber>
    </recommendedName>
</protein>
<dbReference type="PRINTS" id="PR00996">
    <property type="entry name" value="CHERMTFRASE"/>
</dbReference>
<evidence type="ECO:0000256" key="5">
    <source>
        <dbReference type="ARBA" id="ARBA00022691"/>
    </source>
</evidence>
<proteinExistence type="predicted"/>
<name>A0A840C7Q6_9RHOB</name>
<dbReference type="PANTHER" id="PTHR24422">
    <property type="entry name" value="CHEMOTAXIS PROTEIN METHYLTRANSFERASE"/>
    <property type="match status" value="1"/>
</dbReference>
<keyword evidence="5" id="KW-0949">S-adenosyl-L-methionine</keyword>
<evidence type="ECO:0000313" key="8">
    <source>
        <dbReference type="Proteomes" id="UP000585681"/>
    </source>
</evidence>
<feature type="domain" description="CheR-type methyltransferase" evidence="6">
    <location>
        <begin position="9"/>
        <end position="281"/>
    </location>
</feature>
<dbReference type="InterPro" id="IPR029063">
    <property type="entry name" value="SAM-dependent_MTases_sf"/>
</dbReference>
<dbReference type="Proteomes" id="UP000585681">
    <property type="component" value="Unassembled WGS sequence"/>
</dbReference>